<dbReference type="Gene3D" id="1.20.1280.50">
    <property type="match status" value="1"/>
</dbReference>
<sequence length="411" mass="47263">MAALSSNSSLDWASLPMEVFHSILDKLEFVADCMSFNAVCTEWRNASCEKLEQVRANHKRHCSDHQQLPLLMVPTSDSSRERSALLYDVTQKGGCKFYLRLPEARCRGSSHGWLIVVDPSFKVILVNPHSRKFIHLPVLQRLVFETGSNYLLHALIPFRCVLSVDPDENPNEYVLMVIYGSQNRLAFIKSGDTHWSYIDKNHCDDLNFFTTTDSDSIFIDRESWNLKDIVYKDGLFYVLEQQGQLLSCDVSGTLKVERVTPPDTLHWTNRDKTYLVESPQGHLFRVIKVVDDDRTTVGFVIYKLIYSLGNPRWTEVKSLGDVALFLGDNHSISVVASDFPSCQPNSIYFCEHYHEFYSLPDDRYDVGVFSLLDGTITPIYPYSRKMMQPRRLMLCSFWFSPCPAHLKSIQR</sequence>
<dbReference type="InterPro" id="IPR005174">
    <property type="entry name" value="KIB1-4_b-propeller"/>
</dbReference>
<dbReference type="Pfam" id="PF03478">
    <property type="entry name" value="Beta-prop_KIB1-4"/>
    <property type="match status" value="1"/>
</dbReference>
<dbReference type="OrthoDB" id="1519185at2759"/>
<dbReference type="AlphaFoldDB" id="A0A438D8P9"/>
<accession>A0A438D8P9</accession>
<organism evidence="2 3">
    <name type="scientific">Vitis vinifera</name>
    <name type="common">Grape</name>
    <dbReference type="NCBI Taxonomy" id="29760"/>
    <lineage>
        <taxon>Eukaryota</taxon>
        <taxon>Viridiplantae</taxon>
        <taxon>Streptophyta</taxon>
        <taxon>Embryophyta</taxon>
        <taxon>Tracheophyta</taxon>
        <taxon>Spermatophyta</taxon>
        <taxon>Magnoliopsida</taxon>
        <taxon>eudicotyledons</taxon>
        <taxon>Gunneridae</taxon>
        <taxon>Pentapetalae</taxon>
        <taxon>rosids</taxon>
        <taxon>Vitales</taxon>
        <taxon>Vitaceae</taxon>
        <taxon>Viteae</taxon>
        <taxon>Vitis</taxon>
    </lineage>
</organism>
<evidence type="ECO:0000259" key="1">
    <source>
        <dbReference type="Pfam" id="PF03478"/>
    </source>
</evidence>
<proteinExistence type="predicted"/>
<name>A0A438D8P9_VITVI</name>
<evidence type="ECO:0000313" key="2">
    <source>
        <dbReference type="EMBL" id="RVW31832.1"/>
    </source>
</evidence>
<gene>
    <name evidence="2" type="primary">VvCHDh000888</name>
    <name evidence="2" type="ORF">CK203_101993</name>
</gene>
<reference evidence="2 3" key="1">
    <citation type="journal article" date="2018" name="PLoS Genet.">
        <title>Population sequencing reveals clonal diversity and ancestral inbreeding in the grapevine cultivar Chardonnay.</title>
        <authorList>
            <person name="Roach M.J."/>
            <person name="Johnson D.L."/>
            <person name="Bohlmann J."/>
            <person name="van Vuuren H.J."/>
            <person name="Jones S.J."/>
            <person name="Pretorius I.S."/>
            <person name="Schmidt S.A."/>
            <person name="Borneman A.R."/>
        </authorList>
    </citation>
    <scope>NUCLEOTIDE SEQUENCE [LARGE SCALE GENOMIC DNA]</scope>
    <source>
        <strain evidence="3">cv. Chardonnay</strain>
        <tissue evidence="2">Leaf</tissue>
    </source>
</reference>
<feature type="domain" description="KIB1-4 beta-propeller" evidence="1">
    <location>
        <begin position="98"/>
        <end position="370"/>
    </location>
</feature>
<dbReference type="Proteomes" id="UP000288805">
    <property type="component" value="Unassembled WGS sequence"/>
</dbReference>
<dbReference type="PANTHER" id="PTHR44259">
    <property type="entry name" value="OS07G0183000 PROTEIN-RELATED"/>
    <property type="match status" value="1"/>
</dbReference>
<dbReference type="InterPro" id="IPR050942">
    <property type="entry name" value="F-box_BR-signaling"/>
</dbReference>
<comment type="caution">
    <text evidence="2">The sequence shown here is derived from an EMBL/GenBank/DDBJ whole genome shotgun (WGS) entry which is preliminary data.</text>
</comment>
<dbReference type="PANTHER" id="PTHR44259:SF93">
    <property type="entry name" value="PROTEIN, PUTATIVE (DUF295)-RELATED"/>
    <property type="match status" value="1"/>
</dbReference>
<dbReference type="EMBL" id="QGNW01001739">
    <property type="protein sequence ID" value="RVW31832.1"/>
    <property type="molecule type" value="Genomic_DNA"/>
</dbReference>
<evidence type="ECO:0000313" key="3">
    <source>
        <dbReference type="Proteomes" id="UP000288805"/>
    </source>
</evidence>
<protein>
    <submittedName>
        <fullName evidence="2">Putative F-box protein</fullName>
    </submittedName>
</protein>